<accession>C9MLY9</accession>
<feature type="region of interest" description="Disordered" evidence="1">
    <location>
        <begin position="1"/>
        <end position="40"/>
    </location>
</feature>
<organism evidence="2 3">
    <name type="scientific">Prevotella veroralis F0319</name>
    <dbReference type="NCBI Taxonomy" id="649761"/>
    <lineage>
        <taxon>Bacteria</taxon>
        <taxon>Pseudomonadati</taxon>
        <taxon>Bacteroidota</taxon>
        <taxon>Bacteroidia</taxon>
        <taxon>Bacteroidales</taxon>
        <taxon>Prevotellaceae</taxon>
        <taxon>Prevotella</taxon>
    </lineage>
</organism>
<sequence length="40" mass="4352">MERTDEGVCPYLRSLTPIPSPNVKTPPSLPQGEERLTGAN</sequence>
<evidence type="ECO:0000313" key="3">
    <source>
        <dbReference type="Proteomes" id="UP000003327"/>
    </source>
</evidence>
<protein>
    <submittedName>
        <fullName evidence="2">Uncharacterized protein</fullName>
    </submittedName>
</protein>
<evidence type="ECO:0000256" key="1">
    <source>
        <dbReference type="SAM" id="MobiDB-lite"/>
    </source>
</evidence>
<keyword evidence="3" id="KW-1185">Reference proteome</keyword>
<proteinExistence type="predicted"/>
<gene>
    <name evidence="2" type="ORF">HMPREF0973_00615</name>
</gene>
<dbReference type="EMBL" id="ACVA01000013">
    <property type="protein sequence ID" value="EEX19673.1"/>
    <property type="molecule type" value="Genomic_DNA"/>
</dbReference>
<evidence type="ECO:0000313" key="2">
    <source>
        <dbReference type="EMBL" id="EEX19673.1"/>
    </source>
</evidence>
<comment type="caution">
    <text evidence="2">The sequence shown here is derived from an EMBL/GenBank/DDBJ whole genome shotgun (WGS) entry which is preliminary data.</text>
</comment>
<dbReference type="HOGENOM" id="CLU_3294606_0_0_10"/>
<dbReference type="Proteomes" id="UP000003327">
    <property type="component" value="Unassembled WGS sequence"/>
</dbReference>
<name>C9MLY9_9BACT</name>
<reference evidence="2 3" key="1">
    <citation type="submission" date="2009-09" db="EMBL/GenBank/DDBJ databases">
        <authorList>
            <person name="Weinstock G."/>
            <person name="Sodergren E."/>
            <person name="Clifton S."/>
            <person name="Fulton L."/>
            <person name="Fulton B."/>
            <person name="Courtney L."/>
            <person name="Fronick C."/>
            <person name="Harrison M."/>
            <person name="Strong C."/>
            <person name="Farmer C."/>
            <person name="Delahaunty K."/>
            <person name="Markovic C."/>
            <person name="Hall O."/>
            <person name="Minx P."/>
            <person name="Tomlinson C."/>
            <person name="Mitreva M."/>
            <person name="Nelson J."/>
            <person name="Hou S."/>
            <person name="Wollam A."/>
            <person name="Pepin K.H."/>
            <person name="Johnson M."/>
            <person name="Bhonagiri V."/>
            <person name="Nash W.E."/>
            <person name="Warren W."/>
            <person name="Chinwalla A."/>
            <person name="Mardis E.R."/>
            <person name="Wilson R.K."/>
        </authorList>
    </citation>
    <scope>NUCLEOTIDE SEQUENCE [LARGE SCALE GENOMIC DNA]</scope>
    <source>
        <strain evidence="2 3">F0319</strain>
    </source>
</reference>
<dbReference type="AlphaFoldDB" id="C9MLY9"/>